<name>A0ABW9S0L6_9BACT</name>
<dbReference type="InterPro" id="IPR019734">
    <property type="entry name" value="TPR_rpt"/>
</dbReference>
<evidence type="ECO:0000313" key="2">
    <source>
        <dbReference type="EMBL" id="MTI29000.1"/>
    </source>
</evidence>
<dbReference type="Pfam" id="PF13176">
    <property type="entry name" value="TPR_7"/>
    <property type="match status" value="1"/>
</dbReference>
<keyword evidence="1" id="KW-0472">Membrane</keyword>
<dbReference type="SUPFAM" id="SSF48452">
    <property type="entry name" value="TPR-like"/>
    <property type="match status" value="2"/>
</dbReference>
<protein>
    <submittedName>
        <fullName evidence="2">Tetratricopeptide repeat protein</fullName>
    </submittedName>
</protein>
<dbReference type="Gene3D" id="1.25.40.10">
    <property type="entry name" value="Tetratricopeptide repeat domain"/>
    <property type="match status" value="2"/>
</dbReference>
<keyword evidence="3" id="KW-1185">Reference proteome</keyword>
<dbReference type="Proteomes" id="UP000798808">
    <property type="component" value="Unassembled WGS sequence"/>
</dbReference>
<dbReference type="EMBL" id="SMLW01000677">
    <property type="protein sequence ID" value="MTI29000.1"/>
    <property type="molecule type" value="Genomic_DNA"/>
</dbReference>
<evidence type="ECO:0000313" key="3">
    <source>
        <dbReference type="Proteomes" id="UP000798808"/>
    </source>
</evidence>
<keyword evidence="1" id="KW-0812">Transmembrane</keyword>
<keyword evidence="1" id="KW-1133">Transmembrane helix</keyword>
<dbReference type="SMART" id="SM00028">
    <property type="entry name" value="TPR"/>
    <property type="match status" value="5"/>
</dbReference>
<feature type="transmembrane region" description="Helical" evidence="1">
    <location>
        <begin position="434"/>
        <end position="454"/>
    </location>
</feature>
<accession>A0ABW9S0L6</accession>
<gene>
    <name evidence="2" type="ORF">E1163_28825</name>
</gene>
<organism evidence="2 3">
    <name type="scientific">Fulvivirga kasyanovii</name>
    <dbReference type="NCBI Taxonomy" id="396812"/>
    <lineage>
        <taxon>Bacteria</taxon>
        <taxon>Pseudomonadati</taxon>
        <taxon>Bacteroidota</taxon>
        <taxon>Cytophagia</taxon>
        <taxon>Cytophagales</taxon>
        <taxon>Fulvivirgaceae</taxon>
        <taxon>Fulvivirga</taxon>
    </lineage>
</organism>
<evidence type="ECO:0000256" key="1">
    <source>
        <dbReference type="SAM" id="Phobius"/>
    </source>
</evidence>
<dbReference type="Pfam" id="PF13424">
    <property type="entry name" value="TPR_12"/>
    <property type="match status" value="1"/>
</dbReference>
<reference evidence="2 3" key="1">
    <citation type="submission" date="2019-02" db="EMBL/GenBank/DDBJ databases">
        <authorList>
            <person name="Goldberg S.R."/>
            <person name="Haltli B.A."/>
            <person name="Correa H."/>
            <person name="Russell K.G."/>
        </authorList>
    </citation>
    <scope>NUCLEOTIDE SEQUENCE [LARGE SCALE GENOMIC DNA]</scope>
    <source>
        <strain evidence="2 3">JCM 16186</strain>
    </source>
</reference>
<dbReference type="PANTHER" id="PTHR10098">
    <property type="entry name" value="RAPSYN-RELATED"/>
    <property type="match status" value="1"/>
</dbReference>
<comment type="caution">
    <text evidence="2">The sequence shown here is derived from an EMBL/GenBank/DDBJ whole genome shotgun (WGS) entry which is preliminary data.</text>
</comment>
<dbReference type="InterPro" id="IPR011990">
    <property type="entry name" value="TPR-like_helical_dom_sf"/>
</dbReference>
<sequence length="476" mass="55074">MPKKSINYLTRIFQIWREPTKATAKLTIRLQLLKKVIHVSFTRKDPNICWVFLFNLHFGAGKIIFMSKLVFIPLVLISAMSFGQPDLQELYDSARLTSNIELAQKVNQAARKIKDTRLTANSHYLIAYLQKKNESFYQATASYFDALEAYRSLNDKEQIANVIENIANIYSKTGFHDTALNYYFDALTIKKAMNDTRAVNKLNAHIAFQYQQLGKHEDAIQLYEATIEDAKQSNDTIRLYWIYNNLGRLYRIIKRYPDAHMTYQKALEFSYSLDDKVGIYNNIGYLYLCSGDTAAATTNLKKGLKLLQDDNIKESDFTGTIYSNLGNIYAGKEADSSLLFFEKSFSFFQHHQIAMSEEFFEVCKKLKEINRDKGNLHEALKYSDNIDLLTADLLELRINLNDMYNQYQVEAATYKFASEEKARALARQLEIAQYIKWTLAALAAILVTLLVLLYRKNRKIQFAQDTARKIYKVIHS</sequence>
<proteinExistence type="predicted"/>